<feature type="compositionally biased region" description="Basic residues" evidence="1">
    <location>
        <begin position="101"/>
        <end position="110"/>
    </location>
</feature>
<sequence>MSNFYHVLCISPSASVDEIRHAFRRRALEVHPDKGGSKESFHEVYQAFETLAHTERRQSYDTWLRGEPQRRFKVQKLGKRKAPKSSDVKEKKARQTPAKPAKSKSAKARAKPNPGAMRHPACRVSRIWELLGQLSRESRQQVIQDMFSQQQRLLLEKWIMENSARTSYESASGIAVQHTEQQHKQQRQDMQAEDLGNLDGVLPNPVDDDSSDEDQFALEDQPAPTKRTTRRQGRQGPQNRCIHSFCGKNGMTYYYATASFQCIRMQTTTCDLPTALEYVVILTAVKERVLRGVSGNLQQRIEVAFEEVCREHSKSREEMGVRFFIVLWNTFWFGRRQLMSPALRNLSHLVEAHDQLSSLNLLNRKGGRNRVNALCEEQYKDGVALWKQFTDIFRDMCVKTNLARAETLMTKLLRVHSENAEYRARCFHAWENWRMRQEDQHGQKLRGTQGTRKEIPQQRREMKAMAKEDLRCNSYAKRVKNQQERQRRRFSCLRGLLHQWQRALTLAARRQQRGKRAAERRHAELRRREKEEEQRKRRQQQAERKRRWQEMHRKDLTMNDILYQKGPCSKGFSEVTLG</sequence>
<dbReference type="OrthoDB" id="412688at2759"/>
<evidence type="ECO:0000313" key="5">
    <source>
        <dbReference type="Proteomes" id="UP001152797"/>
    </source>
</evidence>
<dbReference type="InterPro" id="IPR036869">
    <property type="entry name" value="J_dom_sf"/>
</dbReference>
<feature type="compositionally biased region" description="Acidic residues" evidence="1">
    <location>
        <begin position="206"/>
        <end position="217"/>
    </location>
</feature>
<organism evidence="3">
    <name type="scientific">Cladocopium goreaui</name>
    <dbReference type="NCBI Taxonomy" id="2562237"/>
    <lineage>
        <taxon>Eukaryota</taxon>
        <taxon>Sar</taxon>
        <taxon>Alveolata</taxon>
        <taxon>Dinophyceae</taxon>
        <taxon>Suessiales</taxon>
        <taxon>Symbiodiniaceae</taxon>
        <taxon>Cladocopium</taxon>
    </lineage>
</organism>
<reference evidence="4 5" key="2">
    <citation type="submission" date="2024-05" db="EMBL/GenBank/DDBJ databases">
        <authorList>
            <person name="Chen Y."/>
            <person name="Shah S."/>
            <person name="Dougan E. K."/>
            <person name="Thang M."/>
            <person name="Chan C."/>
        </authorList>
    </citation>
    <scope>NUCLEOTIDE SEQUENCE [LARGE SCALE GENOMIC DNA]</scope>
</reference>
<dbReference type="AlphaFoldDB" id="A0A9P1CXI3"/>
<evidence type="ECO:0000313" key="3">
    <source>
        <dbReference type="EMBL" id="CAI3999523.1"/>
    </source>
</evidence>
<gene>
    <name evidence="3" type="ORF">C1SCF055_LOCUS25714</name>
</gene>
<dbReference type="SMART" id="SM00271">
    <property type="entry name" value="DnaJ"/>
    <property type="match status" value="1"/>
</dbReference>
<feature type="compositionally biased region" description="Basic residues" evidence="1">
    <location>
        <begin position="71"/>
        <end position="83"/>
    </location>
</feature>
<reference evidence="3" key="1">
    <citation type="submission" date="2022-10" db="EMBL/GenBank/DDBJ databases">
        <authorList>
            <person name="Chen Y."/>
            <person name="Dougan E. K."/>
            <person name="Chan C."/>
            <person name="Rhodes N."/>
            <person name="Thang M."/>
        </authorList>
    </citation>
    <scope>NUCLEOTIDE SEQUENCE</scope>
</reference>
<accession>A0A9P1CXI3</accession>
<feature type="compositionally biased region" description="Basic and acidic residues" evidence="1">
    <location>
        <begin position="516"/>
        <end position="551"/>
    </location>
</feature>
<proteinExistence type="predicted"/>
<feature type="region of interest" description="Disordered" evidence="1">
    <location>
        <begin position="511"/>
        <end position="551"/>
    </location>
</feature>
<dbReference type="Proteomes" id="UP001152797">
    <property type="component" value="Unassembled WGS sequence"/>
</dbReference>
<dbReference type="Gene3D" id="1.10.287.110">
    <property type="entry name" value="DnaJ domain"/>
    <property type="match status" value="1"/>
</dbReference>
<feature type="region of interest" description="Disordered" evidence="1">
    <location>
        <begin position="439"/>
        <end position="459"/>
    </location>
</feature>
<evidence type="ECO:0000259" key="2">
    <source>
        <dbReference type="PROSITE" id="PS50076"/>
    </source>
</evidence>
<dbReference type="Pfam" id="PF00226">
    <property type="entry name" value="DnaJ"/>
    <property type="match status" value="1"/>
</dbReference>
<protein>
    <submittedName>
        <fullName evidence="4">DnaJ protein-like 2</fullName>
    </submittedName>
</protein>
<evidence type="ECO:0000313" key="4">
    <source>
        <dbReference type="EMBL" id="CAL4786835.1"/>
    </source>
</evidence>
<keyword evidence="5" id="KW-1185">Reference proteome</keyword>
<dbReference type="PANTHER" id="PTHR44825:SF1">
    <property type="entry name" value="DNAJ HOMOLOG SUBFAMILY C MEMBER 4"/>
    <property type="match status" value="1"/>
</dbReference>
<dbReference type="EMBL" id="CAMXCT030002646">
    <property type="protein sequence ID" value="CAL4786835.1"/>
    <property type="molecule type" value="Genomic_DNA"/>
</dbReference>
<evidence type="ECO:0000256" key="1">
    <source>
        <dbReference type="SAM" id="MobiDB-lite"/>
    </source>
</evidence>
<feature type="region of interest" description="Disordered" evidence="1">
    <location>
        <begin position="170"/>
        <end position="238"/>
    </location>
</feature>
<feature type="domain" description="J" evidence="2">
    <location>
        <begin position="3"/>
        <end position="64"/>
    </location>
</feature>
<dbReference type="InterPro" id="IPR001623">
    <property type="entry name" value="DnaJ_domain"/>
</dbReference>
<dbReference type="EMBL" id="CAMXCT020002646">
    <property type="protein sequence ID" value="CAL1152898.1"/>
    <property type="molecule type" value="Genomic_DNA"/>
</dbReference>
<dbReference type="EMBL" id="CAMXCT010002646">
    <property type="protein sequence ID" value="CAI3999523.1"/>
    <property type="molecule type" value="Genomic_DNA"/>
</dbReference>
<dbReference type="InterPro" id="IPR052763">
    <property type="entry name" value="DnaJ_C4"/>
</dbReference>
<name>A0A9P1CXI3_9DINO</name>
<dbReference type="SUPFAM" id="SSF46565">
    <property type="entry name" value="Chaperone J-domain"/>
    <property type="match status" value="1"/>
</dbReference>
<dbReference type="PROSITE" id="PS50076">
    <property type="entry name" value="DNAJ_2"/>
    <property type="match status" value="1"/>
</dbReference>
<dbReference type="PANTHER" id="PTHR44825">
    <property type="match status" value="1"/>
</dbReference>
<dbReference type="CDD" id="cd06257">
    <property type="entry name" value="DnaJ"/>
    <property type="match status" value="1"/>
</dbReference>
<feature type="region of interest" description="Disordered" evidence="1">
    <location>
        <begin position="71"/>
        <end position="120"/>
    </location>
</feature>
<comment type="caution">
    <text evidence="3">The sequence shown here is derived from an EMBL/GenBank/DDBJ whole genome shotgun (WGS) entry which is preliminary data.</text>
</comment>